<reference evidence="3 4" key="1">
    <citation type="submission" date="2014-06" db="EMBL/GenBank/DDBJ databases">
        <title>Draft genome sequence of Idiomarina sp. MCCC 1A10513.</title>
        <authorList>
            <person name="Du J."/>
            <person name="Lai Q."/>
            <person name="Shao Z."/>
        </authorList>
    </citation>
    <scope>NUCLEOTIDE SEQUENCE [LARGE SCALE GENOMIC DNA]</scope>
    <source>
        <strain evidence="3 4">MCCC 1A10513</strain>
    </source>
</reference>
<dbReference type="RefSeq" id="WP_034729359.1">
    <property type="nucleotide sequence ID" value="NZ_JPIN01000001.1"/>
</dbReference>
<evidence type="ECO:0000313" key="3">
    <source>
        <dbReference type="EMBL" id="KFZ29704.1"/>
    </source>
</evidence>
<comment type="caution">
    <text evidence="3">The sequence shown here is derived from an EMBL/GenBank/DDBJ whole genome shotgun (WGS) entry which is preliminary data.</text>
</comment>
<dbReference type="AlphaFoldDB" id="A0A094IV54"/>
<keyword evidence="1" id="KW-0472">Membrane</keyword>
<keyword evidence="1" id="KW-0812">Transmembrane</keyword>
<dbReference type="STRING" id="1517416.IDAT_00950"/>
<feature type="transmembrane region" description="Helical" evidence="1">
    <location>
        <begin position="50"/>
        <end position="68"/>
    </location>
</feature>
<dbReference type="Pfam" id="PF13386">
    <property type="entry name" value="DsbD_2"/>
    <property type="match status" value="1"/>
</dbReference>
<dbReference type="InterPro" id="IPR039447">
    <property type="entry name" value="UreH-like_TM_dom"/>
</dbReference>
<feature type="transmembrane region" description="Helical" evidence="1">
    <location>
        <begin position="80"/>
        <end position="99"/>
    </location>
</feature>
<protein>
    <submittedName>
        <fullName evidence="3">Membrane protein</fullName>
    </submittedName>
</protein>
<dbReference type="EMBL" id="JPIN01000001">
    <property type="protein sequence ID" value="KFZ29704.1"/>
    <property type="molecule type" value="Genomic_DNA"/>
</dbReference>
<dbReference type="Proteomes" id="UP000053718">
    <property type="component" value="Unassembled WGS sequence"/>
</dbReference>
<evidence type="ECO:0000256" key="1">
    <source>
        <dbReference type="SAM" id="Phobius"/>
    </source>
</evidence>
<dbReference type="eggNOG" id="COG2836">
    <property type="taxonomic scope" value="Bacteria"/>
</dbReference>
<evidence type="ECO:0000313" key="4">
    <source>
        <dbReference type="Proteomes" id="UP000053718"/>
    </source>
</evidence>
<gene>
    <name evidence="3" type="ORF">IDAT_00950</name>
</gene>
<feature type="transmembrane region" description="Helical" evidence="1">
    <location>
        <begin position="131"/>
        <end position="154"/>
    </location>
</feature>
<feature type="domain" description="Urease accessory protein UreH-like transmembrane" evidence="2">
    <location>
        <begin position="10"/>
        <end position="209"/>
    </location>
</feature>
<proteinExistence type="predicted"/>
<keyword evidence="1" id="KW-1133">Transmembrane helix</keyword>
<evidence type="ECO:0000259" key="2">
    <source>
        <dbReference type="Pfam" id="PF13386"/>
    </source>
</evidence>
<accession>A0A094IV54</accession>
<sequence>MMNNPADYFAALLMGLAGAGHCLMMCGGLAGALGAKPSATELLTYNLGRISSYVVAGVLVGLLSQLAIAQFTPALLGLRFLAAVFLIALGLYFAGWWFGMQQLERLGRPLWQRLAPSARKLQQQRSLAGRFAAGVVWGWLPCGLVYSALSWAAISGTAAQGGLYMLLFGLGTLPAMFAFGWFTGAVQSILKAQGFRQAMGVLLILYGVWTLIIALRQAVAMA</sequence>
<feature type="transmembrane region" description="Helical" evidence="1">
    <location>
        <begin position="161"/>
        <end position="182"/>
    </location>
</feature>
<organism evidence="3 4">
    <name type="scientific">Pseudidiomarina atlantica</name>
    <dbReference type="NCBI Taxonomy" id="1517416"/>
    <lineage>
        <taxon>Bacteria</taxon>
        <taxon>Pseudomonadati</taxon>
        <taxon>Pseudomonadota</taxon>
        <taxon>Gammaproteobacteria</taxon>
        <taxon>Alteromonadales</taxon>
        <taxon>Idiomarinaceae</taxon>
        <taxon>Pseudidiomarina</taxon>
    </lineage>
</organism>
<keyword evidence="4" id="KW-1185">Reference proteome</keyword>
<feature type="transmembrane region" description="Helical" evidence="1">
    <location>
        <begin position="194"/>
        <end position="215"/>
    </location>
</feature>
<name>A0A094IV54_9GAMM</name>
<dbReference type="PANTHER" id="PTHR42208:SF1">
    <property type="entry name" value="HEAVY METAL TRANSPORTER"/>
    <property type="match status" value="1"/>
</dbReference>
<dbReference type="PANTHER" id="PTHR42208">
    <property type="entry name" value="HEAVY METAL TRANSPORTER-RELATED"/>
    <property type="match status" value="1"/>
</dbReference>